<proteinExistence type="predicted"/>
<dbReference type="OrthoDB" id="4956997at2759"/>
<evidence type="ECO:0000313" key="3">
    <source>
        <dbReference type="Proteomes" id="UP000706124"/>
    </source>
</evidence>
<evidence type="ECO:0000256" key="1">
    <source>
        <dbReference type="SAM" id="MobiDB-lite"/>
    </source>
</evidence>
<evidence type="ECO:0000313" key="2">
    <source>
        <dbReference type="EMBL" id="KAG5931213.1"/>
    </source>
</evidence>
<protein>
    <submittedName>
        <fullName evidence="2">Uncharacterized protein</fullName>
    </submittedName>
</protein>
<dbReference type="EMBL" id="SRPO01000607">
    <property type="protein sequence ID" value="KAG5931213.1"/>
    <property type="molecule type" value="Genomic_DNA"/>
</dbReference>
<sequence>MSVPKREEPITEDLDKPSIMSQETRSPLNGADNVSSGHSKPLAVVNGDMEAPFLAAMQTALHALNDLMENRERQQKTAMADAEEYYPLGYSDVTRANIWDLELRNVNSGRDDRL</sequence>
<dbReference type="Proteomes" id="UP000706124">
    <property type="component" value="Unassembled WGS sequence"/>
</dbReference>
<gene>
    <name evidence="2" type="ORF">E4U60_006338</name>
</gene>
<feature type="compositionally biased region" description="Basic and acidic residues" evidence="1">
    <location>
        <begin position="1"/>
        <end position="16"/>
    </location>
</feature>
<name>A0A9P7SE00_9HYPO</name>
<accession>A0A9P7SE00</accession>
<reference evidence="2 3" key="1">
    <citation type="journal article" date="2020" name="bioRxiv">
        <title>Whole genome comparisons of ergot fungi reveals the divergence and evolution of species within the genus Claviceps are the result of varying mechanisms driving genome evolution and host range expansion.</title>
        <authorList>
            <person name="Wyka S.A."/>
            <person name="Mondo S.J."/>
            <person name="Liu M."/>
            <person name="Dettman J."/>
            <person name="Nalam V."/>
            <person name="Broders K.D."/>
        </authorList>
    </citation>
    <scope>NUCLEOTIDE SEQUENCE [LARGE SCALE GENOMIC DNA]</scope>
    <source>
        <strain evidence="2 3">CCC 1485</strain>
    </source>
</reference>
<organism evidence="2 3">
    <name type="scientific">Claviceps pazoutovae</name>
    <dbReference type="NCBI Taxonomy" id="1649127"/>
    <lineage>
        <taxon>Eukaryota</taxon>
        <taxon>Fungi</taxon>
        <taxon>Dikarya</taxon>
        <taxon>Ascomycota</taxon>
        <taxon>Pezizomycotina</taxon>
        <taxon>Sordariomycetes</taxon>
        <taxon>Hypocreomycetidae</taxon>
        <taxon>Hypocreales</taxon>
        <taxon>Clavicipitaceae</taxon>
        <taxon>Claviceps</taxon>
    </lineage>
</organism>
<dbReference type="AlphaFoldDB" id="A0A9P7SE00"/>
<keyword evidence="3" id="KW-1185">Reference proteome</keyword>
<comment type="caution">
    <text evidence="2">The sequence shown here is derived from an EMBL/GenBank/DDBJ whole genome shotgun (WGS) entry which is preliminary data.</text>
</comment>
<feature type="region of interest" description="Disordered" evidence="1">
    <location>
        <begin position="1"/>
        <end position="43"/>
    </location>
</feature>
<feature type="compositionally biased region" description="Polar residues" evidence="1">
    <location>
        <begin position="19"/>
        <end position="38"/>
    </location>
</feature>